<evidence type="ECO:0000256" key="3">
    <source>
        <dbReference type="ARBA" id="ARBA00022833"/>
    </source>
</evidence>
<keyword evidence="3" id="KW-0862">Zinc</keyword>
<proteinExistence type="predicted"/>
<evidence type="ECO:0000256" key="6">
    <source>
        <dbReference type="ARBA" id="ARBA00023163"/>
    </source>
</evidence>
<feature type="compositionally biased region" description="Basic and acidic residues" evidence="8">
    <location>
        <begin position="109"/>
        <end position="119"/>
    </location>
</feature>
<keyword evidence="6" id="KW-0804">Transcription</keyword>
<dbReference type="OrthoDB" id="5600085at2759"/>
<dbReference type="Pfam" id="PF00649">
    <property type="entry name" value="Copper-fist"/>
    <property type="match status" value="1"/>
</dbReference>
<keyword evidence="2" id="KW-0479">Metal-binding</keyword>
<keyword evidence="5" id="KW-0805">Transcription regulation</keyword>
<dbReference type="PRINTS" id="PR00617">
    <property type="entry name" value="COPPERFIST"/>
</dbReference>
<dbReference type="Proteomes" id="UP000799428">
    <property type="component" value="Unassembled WGS sequence"/>
</dbReference>
<evidence type="ECO:0000256" key="8">
    <source>
        <dbReference type="SAM" id="MobiDB-lite"/>
    </source>
</evidence>
<dbReference type="PROSITE" id="PS50073">
    <property type="entry name" value="COPPER_FIST_2"/>
    <property type="match status" value="1"/>
</dbReference>
<feature type="region of interest" description="Disordered" evidence="8">
    <location>
        <begin position="76"/>
        <end position="213"/>
    </location>
</feature>
<dbReference type="SMART" id="SM00412">
    <property type="entry name" value="Cu_FIST"/>
    <property type="match status" value="1"/>
</dbReference>
<feature type="compositionally biased region" description="Polar residues" evidence="8">
    <location>
        <begin position="120"/>
        <end position="135"/>
    </location>
</feature>
<dbReference type="GO" id="GO:0000981">
    <property type="term" value="F:DNA-binding transcription factor activity, RNA polymerase II-specific"/>
    <property type="evidence" value="ECO:0007669"/>
    <property type="project" value="TreeGrafter"/>
</dbReference>
<dbReference type="GO" id="GO:0006879">
    <property type="term" value="P:intracellular iron ion homeostasis"/>
    <property type="evidence" value="ECO:0007669"/>
    <property type="project" value="TreeGrafter"/>
</dbReference>
<dbReference type="SUPFAM" id="SSF57879">
    <property type="entry name" value="Zinc domain conserved in yeast copper-regulated transcription factors"/>
    <property type="match status" value="1"/>
</dbReference>
<evidence type="ECO:0000256" key="1">
    <source>
        <dbReference type="ARBA" id="ARBA00004123"/>
    </source>
</evidence>
<gene>
    <name evidence="10" type="ORF">K504DRAFT_476092</name>
</gene>
<dbReference type="FunFam" id="3.90.430.10:FF:000001">
    <property type="entry name" value="Copper fist DNA-binding protein"/>
    <property type="match status" value="1"/>
</dbReference>
<protein>
    <recommendedName>
        <fullName evidence="9">Copper-fist domain-containing protein</fullName>
    </recommendedName>
</protein>
<dbReference type="InterPro" id="IPR051763">
    <property type="entry name" value="Copper_Homeo_Regul"/>
</dbReference>
<dbReference type="Gene3D" id="3.90.430.10">
    <property type="entry name" value="Copper fist DNA-binding domain"/>
    <property type="match status" value="1"/>
</dbReference>
<dbReference type="InterPro" id="IPR036395">
    <property type="entry name" value="Cu_fist_DNA-bd_dom_sf"/>
</dbReference>
<evidence type="ECO:0000313" key="10">
    <source>
        <dbReference type="EMBL" id="KAF2709953.1"/>
    </source>
</evidence>
<evidence type="ECO:0000259" key="9">
    <source>
        <dbReference type="PROSITE" id="PS50073"/>
    </source>
</evidence>
<reference evidence="10" key="1">
    <citation type="journal article" date="2020" name="Stud. Mycol.">
        <title>101 Dothideomycetes genomes: a test case for predicting lifestyles and emergence of pathogens.</title>
        <authorList>
            <person name="Haridas S."/>
            <person name="Albert R."/>
            <person name="Binder M."/>
            <person name="Bloem J."/>
            <person name="Labutti K."/>
            <person name="Salamov A."/>
            <person name="Andreopoulos B."/>
            <person name="Baker S."/>
            <person name="Barry K."/>
            <person name="Bills G."/>
            <person name="Bluhm B."/>
            <person name="Cannon C."/>
            <person name="Castanera R."/>
            <person name="Culley D."/>
            <person name="Daum C."/>
            <person name="Ezra D."/>
            <person name="Gonzalez J."/>
            <person name="Henrissat B."/>
            <person name="Kuo A."/>
            <person name="Liang C."/>
            <person name="Lipzen A."/>
            <person name="Lutzoni F."/>
            <person name="Magnuson J."/>
            <person name="Mondo S."/>
            <person name="Nolan M."/>
            <person name="Ohm R."/>
            <person name="Pangilinan J."/>
            <person name="Park H.-J."/>
            <person name="Ramirez L."/>
            <person name="Alfaro M."/>
            <person name="Sun H."/>
            <person name="Tritt A."/>
            <person name="Yoshinaga Y."/>
            <person name="Zwiers L.-H."/>
            <person name="Turgeon B."/>
            <person name="Goodwin S."/>
            <person name="Spatafora J."/>
            <person name="Crous P."/>
            <person name="Grigoriev I."/>
        </authorList>
    </citation>
    <scope>NUCLEOTIDE SEQUENCE</scope>
    <source>
        <strain evidence="10">CBS 279.74</strain>
    </source>
</reference>
<feature type="compositionally biased region" description="Low complexity" evidence="8">
    <location>
        <begin position="137"/>
        <end position="155"/>
    </location>
</feature>
<evidence type="ECO:0000256" key="5">
    <source>
        <dbReference type="ARBA" id="ARBA00023015"/>
    </source>
</evidence>
<dbReference type="GO" id="GO:0006878">
    <property type="term" value="P:intracellular copper ion homeostasis"/>
    <property type="evidence" value="ECO:0007669"/>
    <property type="project" value="TreeGrafter"/>
</dbReference>
<dbReference type="GO" id="GO:0005507">
    <property type="term" value="F:copper ion binding"/>
    <property type="evidence" value="ECO:0007669"/>
    <property type="project" value="InterPro"/>
</dbReference>
<sequence length="561" mass="60194">MWADINGDSRKVACGPCIRGHRSSKCDHKDRVLVEVRKPGRPLSSCPHPGGSCSCERVVINYTIPKTSGCACPSERTPTISSLAGAGNRVQKPRARKLTNSLTPASLEKAIKSSQHVEPDTSSALASTPTNTSFPPSERSTSNQPSTSSSASSTPRMPPSPSPSRKQSYSTDFRLSNVSTSSDSRPPTSHSDPVSDCCKPKLEPMPQQGGSCCSNRNKEPPKVMPVKKSCCSAPKQPSQVDVLAQANQGFGNFPPPQQPGQYHNAFYGMMNPNFNYNLSGNVGMPVPYGFNTPIYNHVASVYPQPAQIPNVPMHNGAGHTGTHSMESNCHCGDGCSCFGCAAHPNNATMIEYIRQMHQFQSTGGFGTMPPPTYDMPTYSQHQVAQRNNFVANPSSANFPPVSLGQMSFPAHPTPTMNMVDMSMHMPSPWQHGTTPTAVQTPPVADAQHFRPNPPLVVRTEEPVHSPVTAFADSPSDVKDEDTPTLSPSSYFWQALELPGCNDATGTCQCGDGCECVGCLTHGGHNGVPLEVPAAPEPEAYAQFMDTPRLIDSPFHDPHAAW</sequence>
<dbReference type="GO" id="GO:0045944">
    <property type="term" value="P:positive regulation of transcription by RNA polymerase II"/>
    <property type="evidence" value="ECO:0007669"/>
    <property type="project" value="TreeGrafter"/>
</dbReference>
<evidence type="ECO:0000256" key="7">
    <source>
        <dbReference type="ARBA" id="ARBA00023242"/>
    </source>
</evidence>
<keyword evidence="7" id="KW-0539">Nucleus</keyword>
<dbReference type="EMBL" id="MU005769">
    <property type="protein sequence ID" value="KAF2709953.1"/>
    <property type="molecule type" value="Genomic_DNA"/>
</dbReference>
<name>A0A6G1KBE2_9PLEO</name>
<dbReference type="GO" id="GO:0005634">
    <property type="term" value="C:nucleus"/>
    <property type="evidence" value="ECO:0007669"/>
    <property type="project" value="UniProtKB-SubCell"/>
</dbReference>
<accession>A0A6G1KBE2</accession>
<evidence type="ECO:0000256" key="4">
    <source>
        <dbReference type="ARBA" id="ARBA00023008"/>
    </source>
</evidence>
<comment type="subcellular location">
    <subcellularLocation>
        <location evidence="1">Nucleus</location>
    </subcellularLocation>
</comment>
<dbReference type="SMART" id="SM01090">
    <property type="entry name" value="Copper-fist"/>
    <property type="match status" value="1"/>
</dbReference>
<dbReference type="PANTHER" id="PTHR28088:SF9">
    <property type="entry name" value="TRANSCRIPTION FACTOR GRISEA, PUTATIVE (AFU_ORTHOLOGUE AFUA_1G13190)-RELATED"/>
    <property type="match status" value="1"/>
</dbReference>
<dbReference type="AlphaFoldDB" id="A0A6G1KBE2"/>
<keyword evidence="11" id="KW-1185">Reference proteome</keyword>
<evidence type="ECO:0000256" key="2">
    <source>
        <dbReference type="ARBA" id="ARBA00022723"/>
    </source>
</evidence>
<feature type="compositionally biased region" description="Polar residues" evidence="8">
    <location>
        <begin position="173"/>
        <end position="192"/>
    </location>
</feature>
<dbReference type="PANTHER" id="PTHR28088">
    <property type="entry name" value="TRANSCRIPTIONAL ACTIVATOR HAA1-RELATED"/>
    <property type="match status" value="1"/>
</dbReference>
<keyword evidence="4" id="KW-0186">Copper</keyword>
<feature type="domain" description="Copper-fist" evidence="9">
    <location>
        <begin position="8"/>
        <end position="43"/>
    </location>
</feature>
<dbReference type="GO" id="GO:0000978">
    <property type="term" value="F:RNA polymerase II cis-regulatory region sequence-specific DNA binding"/>
    <property type="evidence" value="ECO:0007669"/>
    <property type="project" value="TreeGrafter"/>
</dbReference>
<evidence type="ECO:0000313" key="11">
    <source>
        <dbReference type="Proteomes" id="UP000799428"/>
    </source>
</evidence>
<dbReference type="InterPro" id="IPR001083">
    <property type="entry name" value="Cu_fist_DNA-bd_dom"/>
</dbReference>
<organism evidence="10 11">
    <name type="scientific">Pleomassaria siparia CBS 279.74</name>
    <dbReference type="NCBI Taxonomy" id="1314801"/>
    <lineage>
        <taxon>Eukaryota</taxon>
        <taxon>Fungi</taxon>
        <taxon>Dikarya</taxon>
        <taxon>Ascomycota</taxon>
        <taxon>Pezizomycotina</taxon>
        <taxon>Dothideomycetes</taxon>
        <taxon>Pleosporomycetidae</taxon>
        <taxon>Pleosporales</taxon>
        <taxon>Pleomassariaceae</taxon>
        <taxon>Pleomassaria</taxon>
    </lineage>
</organism>